<sequence length="160" mass="17001">MMVPYGLGRRGLLLGAAALGVGRQAAAQPAGGRGPMPHAWLFGAWTGGLFPPIATRGPGCFEQPTVIFTRDVVFRVSLLDIAYRQRLIETVAGRADGSLEIRLVPLPGVSGFGGRTPPDLGFGCSGNPNLLRVERRGPDEIAFTDCAEFPSPLRRCTTEP</sequence>
<dbReference type="EMBL" id="BMKS01000010">
    <property type="protein sequence ID" value="GGG41290.1"/>
    <property type="molecule type" value="Genomic_DNA"/>
</dbReference>
<evidence type="ECO:0000313" key="1">
    <source>
        <dbReference type="EMBL" id="GGG41290.1"/>
    </source>
</evidence>
<protein>
    <submittedName>
        <fullName evidence="1">Uncharacterized protein</fullName>
    </submittedName>
</protein>
<proteinExistence type="predicted"/>
<dbReference type="Proteomes" id="UP000597507">
    <property type="component" value="Unassembled WGS sequence"/>
</dbReference>
<evidence type="ECO:0000313" key="2">
    <source>
        <dbReference type="Proteomes" id="UP000597507"/>
    </source>
</evidence>
<dbReference type="AlphaFoldDB" id="A0A8J2ZD53"/>
<dbReference type="RefSeq" id="WP_188901831.1">
    <property type="nucleotide sequence ID" value="NZ_BMKS01000010.1"/>
</dbReference>
<accession>A0A8J2ZD53</accession>
<comment type="caution">
    <text evidence="1">The sequence shown here is derived from an EMBL/GenBank/DDBJ whole genome shotgun (WGS) entry which is preliminary data.</text>
</comment>
<reference evidence="1 2" key="1">
    <citation type="journal article" date="2014" name="Int. J. Syst. Evol. Microbiol.">
        <title>Complete genome sequence of Corynebacterium casei LMG S-19264T (=DSM 44701T), isolated from a smear-ripened cheese.</title>
        <authorList>
            <consortium name="US DOE Joint Genome Institute (JGI-PGF)"/>
            <person name="Walter F."/>
            <person name="Albersmeier A."/>
            <person name="Kalinowski J."/>
            <person name="Ruckert C."/>
        </authorList>
    </citation>
    <scope>NUCLEOTIDE SEQUENCE [LARGE SCALE GENOMIC DNA]</scope>
    <source>
        <strain evidence="1 2">CGMCC 1.16330</strain>
    </source>
</reference>
<organism evidence="1 2">
    <name type="scientific">Caldovatus sediminis</name>
    <dbReference type="NCBI Taxonomy" id="2041189"/>
    <lineage>
        <taxon>Bacteria</taxon>
        <taxon>Pseudomonadati</taxon>
        <taxon>Pseudomonadota</taxon>
        <taxon>Alphaproteobacteria</taxon>
        <taxon>Acetobacterales</taxon>
        <taxon>Roseomonadaceae</taxon>
        <taxon>Caldovatus</taxon>
    </lineage>
</organism>
<gene>
    <name evidence="1" type="ORF">GCM10010964_31060</name>
</gene>
<name>A0A8J2ZD53_9PROT</name>
<keyword evidence="2" id="KW-1185">Reference proteome</keyword>